<reference evidence="1 2" key="1">
    <citation type="journal article" date="2020" name="Phytopathology">
        <title>Genome Sequence Resources of Colletotrichum truncatum, C. plurivorum, C. musicola, and C. sojae: Four Species Pathogenic to Soybean (Glycine max).</title>
        <authorList>
            <person name="Rogerio F."/>
            <person name="Boufleur T.R."/>
            <person name="Ciampi-Guillardi M."/>
            <person name="Sukno S.A."/>
            <person name="Thon M.R."/>
            <person name="Massola Junior N.S."/>
            <person name="Baroncelli R."/>
        </authorList>
    </citation>
    <scope>NUCLEOTIDE SEQUENCE [LARGE SCALE GENOMIC DNA]</scope>
    <source>
        <strain evidence="1 2">CMES1059</strain>
    </source>
</reference>
<dbReference type="Proteomes" id="UP000805649">
    <property type="component" value="Unassembled WGS sequence"/>
</dbReference>
<comment type="caution">
    <text evidence="1">The sequence shown here is derived from an EMBL/GenBank/DDBJ whole genome shotgun (WGS) entry which is preliminary data.</text>
</comment>
<dbReference type="EMBL" id="VUJX02000001">
    <property type="protein sequence ID" value="KAL0944017.1"/>
    <property type="molecule type" value="Genomic_DNA"/>
</dbReference>
<evidence type="ECO:0000313" key="1">
    <source>
        <dbReference type="EMBL" id="KAL0944017.1"/>
    </source>
</evidence>
<sequence>MPPDLPRPPLPTGGTDESTDKNQDEYLPTFAPANCQQQGRREEQKQKLELELELELEQQVQVQSYPGLDVLALFVPRSLFLSSLTTPHLSSMSL</sequence>
<organism evidence="1 2">
    <name type="scientific">Colletotrichum truncatum</name>
    <name type="common">Anthracnose fungus</name>
    <name type="synonym">Colletotrichum capsici</name>
    <dbReference type="NCBI Taxonomy" id="5467"/>
    <lineage>
        <taxon>Eukaryota</taxon>
        <taxon>Fungi</taxon>
        <taxon>Dikarya</taxon>
        <taxon>Ascomycota</taxon>
        <taxon>Pezizomycotina</taxon>
        <taxon>Sordariomycetes</taxon>
        <taxon>Hypocreomycetidae</taxon>
        <taxon>Glomerellales</taxon>
        <taxon>Glomerellaceae</taxon>
        <taxon>Colletotrichum</taxon>
        <taxon>Colletotrichum truncatum species complex</taxon>
    </lineage>
</organism>
<protein>
    <submittedName>
        <fullName evidence="1">Uncharacterized protein</fullName>
    </submittedName>
</protein>
<evidence type="ECO:0000313" key="2">
    <source>
        <dbReference type="Proteomes" id="UP000805649"/>
    </source>
</evidence>
<keyword evidence="2" id="KW-1185">Reference proteome</keyword>
<accession>A0ACC3ZJB4</accession>
<name>A0ACC3ZJB4_COLTU</name>
<gene>
    <name evidence="1" type="ORF">CTRU02_201904</name>
</gene>
<proteinExistence type="predicted"/>